<proteinExistence type="predicted"/>
<name>T1AGG0_9ZZZZ</name>
<dbReference type="SUPFAM" id="SSF49777">
    <property type="entry name" value="PEBP-like"/>
    <property type="match status" value="1"/>
</dbReference>
<dbReference type="Pfam" id="PF01161">
    <property type="entry name" value="PBP"/>
    <property type="match status" value="1"/>
</dbReference>
<dbReference type="InterPro" id="IPR036610">
    <property type="entry name" value="PEBP-like_sf"/>
</dbReference>
<dbReference type="NCBIfam" id="TIGR00481">
    <property type="entry name" value="YbhB/YbcL family Raf kinase inhibitor-like protein"/>
    <property type="match status" value="1"/>
</dbReference>
<dbReference type="InterPro" id="IPR008914">
    <property type="entry name" value="PEBP"/>
</dbReference>
<dbReference type="CDD" id="cd00865">
    <property type="entry name" value="PEBP_bact_arch"/>
    <property type="match status" value="1"/>
</dbReference>
<reference evidence="1" key="1">
    <citation type="submission" date="2013-08" db="EMBL/GenBank/DDBJ databases">
        <authorList>
            <person name="Mendez C."/>
            <person name="Richter M."/>
            <person name="Ferrer M."/>
            <person name="Sanchez J."/>
        </authorList>
    </citation>
    <scope>NUCLEOTIDE SEQUENCE</scope>
</reference>
<accession>T1AGG0</accession>
<comment type="caution">
    <text evidence="1">The sequence shown here is derived from an EMBL/GenBank/DDBJ whole genome shotgun (WGS) entry which is preliminary data.</text>
</comment>
<organism evidence="1">
    <name type="scientific">mine drainage metagenome</name>
    <dbReference type="NCBI Taxonomy" id="410659"/>
    <lineage>
        <taxon>unclassified sequences</taxon>
        <taxon>metagenomes</taxon>
        <taxon>ecological metagenomes</taxon>
    </lineage>
</organism>
<protein>
    <submittedName>
        <fullName evidence="1">YbhB and YbcL</fullName>
    </submittedName>
</protein>
<dbReference type="PANTHER" id="PTHR30289">
    <property type="entry name" value="UNCHARACTERIZED PROTEIN YBCL-RELATED"/>
    <property type="match status" value="1"/>
</dbReference>
<dbReference type="PANTHER" id="PTHR30289:SF1">
    <property type="entry name" value="PEBP (PHOSPHATIDYLETHANOLAMINE-BINDING PROTEIN) FAMILY PROTEIN"/>
    <property type="match status" value="1"/>
</dbReference>
<feature type="non-terminal residue" evidence="1">
    <location>
        <position position="1"/>
    </location>
</feature>
<reference evidence="1" key="2">
    <citation type="journal article" date="2014" name="ISME J.">
        <title>Microbial stratification in low pH oxic and suboxic macroscopic growths along an acid mine drainage.</title>
        <authorList>
            <person name="Mendez-Garcia C."/>
            <person name="Mesa V."/>
            <person name="Sprenger R.R."/>
            <person name="Richter M."/>
            <person name="Diez M.S."/>
            <person name="Solano J."/>
            <person name="Bargiela R."/>
            <person name="Golyshina O.V."/>
            <person name="Manteca A."/>
            <person name="Ramos J.L."/>
            <person name="Gallego J.R."/>
            <person name="Llorente I."/>
            <person name="Martins Dos Santos V.A."/>
            <person name="Jensen O.N."/>
            <person name="Pelaez A.I."/>
            <person name="Sanchez J."/>
            <person name="Ferrer M."/>
        </authorList>
    </citation>
    <scope>NUCLEOTIDE SEQUENCE</scope>
</reference>
<evidence type="ECO:0000313" key="1">
    <source>
        <dbReference type="EMBL" id="EQD55733.1"/>
    </source>
</evidence>
<sequence>CRGENVSPALSWRNPPAGTRSFAVLMFDPDVPGGLWWHWVVFDLPAAVRALPAGAGGPDGSLPAGAIEARNDYGYRGYGGPCPPPGPAHHYRIVLYALRVPRLALNQGAAAQAVAVAVRAEALGEAEIIVPYGR</sequence>
<dbReference type="AlphaFoldDB" id="T1AGG0"/>
<dbReference type="InterPro" id="IPR005247">
    <property type="entry name" value="YbhB_YbcL/LppC-like"/>
</dbReference>
<dbReference type="EMBL" id="AUZZ01003869">
    <property type="protein sequence ID" value="EQD55733.1"/>
    <property type="molecule type" value="Genomic_DNA"/>
</dbReference>
<gene>
    <name evidence="1" type="ORF">B2A_05553</name>
</gene>
<dbReference type="Gene3D" id="3.90.280.10">
    <property type="entry name" value="PEBP-like"/>
    <property type="match status" value="1"/>
</dbReference>